<keyword evidence="1 2" id="KW-0732">Signal</keyword>
<comment type="caution">
    <text evidence="4">The sequence shown here is derived from an EMBL/GenBank/DDBJ whole genome shotgun (WGS) entry which is preliminary data.</text>
</comment>
<dbReference type="InterPro" id="IPR011055">
    <property type="entry name" value="Dup_hybrid_motif"/>
</dbReference>
<proteinExistence type="predicted"/>
<dbReference type="CDD" id="cd12797">
    <property type="entry name" value="M23_peptidase"/>
    <property type="match status" value="1"/>
</dbReference>
<keyword evidence="5" id="KW-1185">Reference proteome</keyword>
<evidence type="ECO:0000259" key="3">
    <source>
        <dbReference type="Pfam" id="PF01551"/>
    </source>
</evidence>
<feature type="domain" description="M23ase beta-sheet core" evidence="3">
    <location>
        <begin position="92"/>
        <end position="186"/>
    </location>
</feature>
<dbReference type="EMBL" id="VTDN01000006">
    <property type="protein sequence ID" value="MEB5477196.1"/>
    <property type="molecule type" value="Genomic_DNA"/>
</dbReference>
<dbReference type="Gene3D" id="2.70.70.10">
    <property type="entry name" value="Glucose Permease (Domain IIA)"/>
    <property type="match status" value="1"/>
</dbReference>
<evidence type="ECO:0000313" key="4">
    <source>
        <dbReference type="EMBL" id="MEB5477196.1"/>
    </source>
</evidence>
<gene>
    <name evidence="4" type="ORF">I2F25_09100</name>
</gene>
<dbReference type="Proteomes" id="UP001339883">
    <property type="component" value="Unassembled WGS sequence"/>
</dbReference>
<name>A0ABU6DTL7_9GAMM</name>
<dbReference type="PANTHER" id="PTHR21666">
    <property type="entry name" value="PEPTIDASE-RELATED"/>
    <property type="match status" value="1"/>
</dbReference>
<evidence type="ECO:0000313" key="5">
    <source>
        <dbReference type="Proteomes" id="UP001339883"/>
    </source>
</evidence>
<evidence type="ECO:0000256" key="2">
    <source>
        <dbReference type="SAM" id="SignalP"/>
    </source>
</evidence>
<evidence type="ECO:0000256" key="1">
    <source>
        <dbReference type="ARBA" id="ARBA00022729"/>
    </source>
</evidence>
<feature type="signal peptide" evidence="2">
    <location>
        <begin position="1"/>
        <end position="19"/>
    </location>
</feature>
<dbReference type="InterPro" id="IPR016047">
    <property type="entry name" value="M23ase_b-sheet_dom"/>
</dbReference>
<dbReference type="RefSeq" id="WP_195771958.1">
    <property type="nucleotide sequence ID" value="NZ_VTDN01000006.1"/>
</dbReference>
<dbReference type="SUPFAM" id="SSF51261">
    <property type="entry name" value="Duplicated hybrid motif"/>
    <property type="match status" value="1"/>
</dbReference>
<protein>
    <submittedName>
        <fullName evidence="4">M23 family metallopeptidase</fullName>
    </submittedName>
</protein>
<dbReference type="InterPro" id="IPR050570">
    <property type="entry name" value="Cell_wall_metabolism_enzyme"/>
</dbReference>
<dbReference type="Pfam" id="PF01551">
    <property type="entry name" value="Peptidase_M23"/>
    <property type="match status" value="1"/>
</dbReference>
<organism evidence="4 5">
    <name type="scientific">Acinetobacter pollinis</name>
    <dbReference type="NCBI Taxonomy" id="2605270"/>
    <lineage>
        <taxon>Bacteria</taxon>
        <taxon>Pseudomonadati</taxon>
        <taxon>Pseudomonadota</taxon>
        <taxon>Gammaproteobacteria</taxon>
        <taxon>Moraxellales</taxon>
        <taxon>Moraxellaceae</taxon>
        <taxon>Acinetobacter</taxon>
    </lineage>
</organism>
<accession>A0ABU6DTL7</accession>
<dbReference type="PANTHER" id="PTHR21666:SF289">
    <property type="entry name" value="L-ALA--D-GLU ENDOPEPTIDASE"/>
    <property type="match status" value="1"/>
</dbReference>
<feature type="chain" id="PRO_5046275829" evidence="2">
    <location>
        <begin position="20"/>
        <end position="194"/>
    </location>
</feature>
<reference evidence="4 5" key="1">
    <citation type="submission" date="2019-08" db="EMBL/GenBank/DDBJ databases">
        <title>Five species of Acinetobacter isolated from floral nectar and animal pollinators.</title>
        <authorList>
            <person name="Hendry T.A."/>
        </authorList>
    </citation>
    <scope>NUCLEOTIDE SEQUENCE [LARGE SCALE GENOMIC DNA]</scope>
    <source>
        <strain evidence="4 5">MD18.27</strain>
    </source>
</reference>
<sequence length="194" mass="21422">MRRIFFALSVLASTPFAYADLIENYSSQRITESREQQNRLKDKTNVVSNIAAKNSRFSEKNAVMNWLTQHPLPNARMSSDFGERVMFGKREGHSGVDFAAPTGTPIVASGSGLVVRAGWVTGYGQFVEINHGNGYLTRYGHASRLLVKVGDRVEAGEEIAKVGCTGRCTGSHLHYEIVLDGKRKNPETYLAMLP</sequence>